<evidence type="ECO:0000313" key="1">
    <source>
        <dbReference type="EMBL" id="EKG16313.1"/>
    </source>
</evidence>
<name>K2RNK0_MACPH</name>
<dbReference type="Proteomes" id="UP000007129">
    <property type="component" value="Unassembled WGS sequence"/>
</dbReference>
<dbReference type="OrthoDB" id="3958111at2759"/>
<dbReference type="EMBL" id="AHHD01000278">
    <property type="protein sequence ID" value="EKG16313.1"/>
    <property type="molecule type" value="Genomic_DNA"/>
</dbReference>
<dbReference type="HOGENOM" id="CLU_1777833_0_0_1"/>
<evidence type="ECO:0000313" key="2">
    <source>
        <dbReference type="Proteomes" id="UP000007129"/>
    </source>
</evidence>
<organism evidence="1 2">
    <name type="scientific">Macrophomina phaseolina (strain MS6)</name>
    <name type="common">Charcoal rot fungus</name>
    <dbReference type="NCBI Taxonomy" id="1126212"/>
    <lineage>
        <taxon>Eukaryota</taxon>
        <taxon>Fungi</taxon>
        <taxon>Dikarya</taxon>
        <taxon>Ascomycota</taxon>
        <taxon>Pezizomycotina</taxon>
        <taxon>Dothideomycetes</taxon>
        <taxon>Dothideomycetes incertae sedis</taxon>
        <taxon>Botryosphaeriales</taxon>
        <taxon>Botryosphaeriaceae</taxon>
        <taxon>Macrophomina</taxon>
    </lineage>
</organism>
<gene>
    <name evidence="1" type="ORF">MPH_06488</name>
</gene>
<protein>
    <submittedName>
        <fullName evidence="1">Uncharacterized protein</fullName>
    </submittedName>
</protein>
<dbReference type="AlphaFoldDB" id="K2RNK0"/>
<sequence length="146" mass="16868">MMTRNEEVIETDDIIDSFPLDEELVNSETGELYDLTDSEAEAVPDPITLSELERLAAKYGISAGMTDENDQLAQVIWIPHERGLALTVLWTWRQGTLWETRIEQDGKKYELIVTKETALVTLYYRGMTARQRADYDSLRELVRILR</sequence>
<accession>K2RNK0</accession>
<dbReference type="InParanoid" id="K2RNK0"/>
<comment type="caution">
    <text evidence="1">The sequence shown here is derived from an EMBL/GenBank/DDBJ whole genome shotgun (WGS) entry which is preliminary data.</text>
</comment>
<reference evidence="1 2" key="1">
    <citation type="journal article" date="2012" name="BMC Genomics">
        <title>Tools to kill: Genome of one of the most destructive plant pathogenic fungi Macrophomina phaseolina.</title>
        <authorList>
            <person name="Islam M.S."/>
            <person name="Haque M.S."/>
            <person name="Islam M.M."/>
            <person name="Emdad E.M."/>
            <person name="Halim A."/>
            <person name="Hossen Q.M.M."/>
            <person name="Hossain M.Z."/>
            <person name="Ahmed B."/>
            <person name="Rahim S."/>
            <person name="Rahman M.S."/>
            <person name="Alam M.M."/>
            <person name="Hou S."/>
            <person name="Wan X."/>
            <person name="Saito J.A."/>
            <person name="Alam M."/>
        </authorList>
    </citation>
    <scope>NUCLEOTIDE SEQUENCE [LARGE SCALE GENOMIC DNA]</scope>
    <source>
        <strain evidence="1 2">MS6</strain>
    </source>
</reference>
<proteinExistence type="predicted"/>
<dbReference type="VEuPathDB" id="FungiDB:MPH_06488"/>